<keyword evidence="3" id="KW-1185">Reference proteome</keyword>
<dbReference type="PANTHER" id="PTHR22948:SF15">
    <property type="entry name" value="TUDOR DOMAIN-CONTAINING PROTEIN 6"/>
    <property type="match status" value="1"/>
</dbReference>
<dbReference type="STRING" id="28743.ENSCVAP00000000595"/>
<dbReference type="PROSITE" id="PS50304">
    <property type="entry name" value="TUDOR"/>
    <property type="match status" value="2"/>
</dbReference>
<dbReference type="Gene3D" id="2.40.50.90">
    <property type="match status" value="2"/>
</dbReference>
<feature type="domain" description="Tudor" evidence="1">
    <location>
        <begin position="477"/>
        <end position="535"/>
    </location>
</feature>
<evidence type="ECO:0000259" key="1">
    <source>
        <dbReference type="PROSITE" id="PS50304"/>
    </source>
</evidence>
<name>A0A3Q2FCN7_CYPVA</name>
<sequence>MTYTATTSKLAWGKKEHFLLHPEVELCILANVLPRSSENRWSPVALEFLKSFTGKLVDAHVQDVLVPDRMFLLDIPCISKQMCEMGFAKKLAPVTFKDFLLMSLKSVSGAEVKIRILPPEFKRMPQLGLKCTLAGVRPQGRKWSQSALDYFVRAVTDKTLEVHVVGKSSDGYVVTLRDPNTQGEQDVGAQLSCNGLAERTDVRRKPIVEVGVRPLDISTAQLTGSGVPVQKEGEKSVKPTFDLHNNKRKVGTFKEQIFPIGNLPPKSIASGTAVDVYVSHCNSPLSFFVQYINKEDELFSLVEKLNEPESMSKANIIEDVHPGDLLKAEFVDDGSWYRAVVKETQENATALVEFIDFGNTAVIPFSKMEKLPKSHLLFPAYSTHCMLSDAAQVGSVWEVRLEDKKNESETPALLPCTPGYPFHKEMLVGQQLEVYIMSVNEDSTFWCQSADSQELSKVTSDVSEVWDTADTYSTPNALSLGMSCLALFADDQLWYRAEVVDKNEDKVSVLFVDYGNTSQVSIKDIRAVPPALLEVPPQAFLCELEGFDTSIGSWSDGAANELFSITEDKLLRIVQKSSTAELDLVHLALILVNWGERDI</sequence>
<accession>A0A3Q2FCN7</accession>
<feature type="domain" description="Tudor" evidence="1">
    <location>
        <begin position="319"/>
        <end position="378"/>
    </location>
</feature>
<dbReference type="Pfam" id="PF00567">
    <property type="entry name" value="TUDOR"/>
    <property type="match status" value="2"/>
</dbReference>
<dbReference type="Gene3D" id="2.30.30.140">
    <property type="match status" value="2"/>
</dbReference>
<dbReference type="SUPFAM" id="SSF63748">
    <property type="entry name" value="Tudor/PWWP/MBT"/>
    <property type="match status" value="2"/>
</dbReference>
<dbReference type="OMA" id="VEDRIWE"/>
<dbReference type="GeneTree" id="ENSGT00940000159049"/>
<dbReference type="InterPro" id="IPR002999">
    <property type="entry name" value="Tudor"/>
</dbReference>
<protein>
    <recommendedName>
        <fullName evidence="1">Tudor domain-containing protein</fullName>
    </recommendedName>
</protein>
<proteinExistence type="predicted"/>
<dbReference type="InterPro" id="IPR050621">
    <property type="entry name" value="Tudor_domain_containing"/>
</dbReference>
<dbReference type="FunFam" id="2.30.30.140:FF:000018">
    <property type="entry name" value="Serine/threonine-protein kinase 31"/>
    <property type="match status" value="2"/>
</dbReference>
<dbReference type="InterPro" id="IPR035437">
    <property type="entry name" value="SNase_OB-fold_sf"/>
</dbReference>
<dbReference type="Ensembl" id="ENSCVAT00000014805.1">
    <property type="protein sequence ID" value="ENSCVAP00000000595.1"/>
    <property type="gene ID" value="ENSCVAG00000001528.1"/>
</dbReference>
<evidence type="ECO:0000313" key="3">
    <source>
        <dbReference type="Proteomes" id="UP000265020"/>
    </source>
</evidence>
<dbReference type="AlphaFoldDB" id="A0A3Q2FCN7"/>
<organism evidence="2 3">
    <name type="scientific">Cyprinodon variegatus</name>
    <name type="common">Sheepshead minnow</name>
    <dbReference type="NCBI Taxonomy" id="28743"/>
    <lineage>
        <taxon>Eukaryota</taxon>
        <taxon>Metazoa</taxon>
        <taxon>Chordata</taxon>
        <taxon>Craniata</taxon>
        <taxon>Vertebrata</taxon>
        <taxon>Euteleostomi</taxon>
        <taxon>Actinopterygii</taxon>
        <taxon>Neopterygii</taxon>
        <taxon>Teleostei</taxon>
        <taxon>Neoteleostei</taxon>
        <taxon>Acanthomorphata</taxon>
        <taxon>Ovalentaria</taxon>
        <taxon>Atherinomorphae</taxon>
        <taxon>Cyprinodontiformes</taxon>
        <taxon>Cyprinodontidae</taxon>
        <taxon>Cyprinodon</taxon>
    </lineage>
</organism>
<dbReference type="PANTHER" id="PTHR22948">
    <property type="entry name" value="TUDOR DOMAIN CONTAINING PROTEIN"/>
    <property type="match status" value="1"/>
</dbReference>
<evidence type="ECO:0000313" key="2">
    <source>
        <dbReference type="Ensembl" id="ENSCVAP00000000595.1"/>
    </source>
</evidence>
<dbReference type="Proteomes" id="UP000265020">
    <property type="component" value="Unassembled WGS sequence"/>
</dbReference>
<reference evidence="2" key="1">
    <citation type="submission" date="2025-08" db="UniProtKB">
        <authorList>
            <consortium name="Ensembl"/>
        </authorList>
    </citation>
    <scope>IDENTIFICATION</scope>
</reference>
<dbReference type="SMART" id="SM00333">
    <property type="entry name" value="TUDOR"/>
    <property type="match status" value="2"/>
</dbReference>
<reference evidence="2" key="2">
    <citation type="submission" date="2025-09" db="UniProtKB">
        <authorList>
            <consortium name="Ensembl"/>
        </authorList>
    </citation>
    <scope>IDENTIFICATION</scope>
</reference>